<proteinExistence type="predicted"/>
<dbReference type="InterPro" id="IPR004358">
    <property type="entry name" value="Sig_transdc_His_kin-like_C"/>
</dbReference>
<evidence type="ECO:0000259" key="6">
    <source>
        <dbReference type="PROSITE" id="PS50109"/>
    </source>
</evidence>
<dbReference type="PANTHER" id="PTHR43547:SF2">
    <property type="entry name" value="HYBRID SIGNAL TRANSDUCTION HISTIDINE KINASE C"/>
    <property type="match status" value="1"/>
</dbReference>
<accession>A0ABQ6HKA4</accession>
<sequence length="216" mass="23047">MVDDAEPLARHKDTQVRVVAPAEPVVVEMDSRRISRILRNLVVNAIEHSEGKPVTVEVAGTAQAAAVAVRDQGVGLHPGEAAKVFTRFWRADPARARTTGGTGLGLAIALEDAHLHHGWLEAWGQPGKGSTFRLTLPRTTTGKITESPLRMRPDGLLAIEAPPAREPEPEQIPGVLPVGPLTETAQSFVLHGEVPDYVPHGLTLNPPGSSHATDEP</sequence>
<protein>
    <recommendedName>
        <fullName evidence="2">histidine kinase</fullName>
        <ecNumber evidence="2">2.7.13.3</ecNumber>
    </recommendedName>
</protein>
<keyword evidence="5" id="KW-0902">Two-component regulatory system</keyword>
<evidence type="ECO:0000256" key="2">
    <source>
        <dbReference type="ARBA" id="ARBA00012438"/>
    </source>
</evidence>
<dbReference type="EMBL" id="BSUJ01000001">
    <property type="protein sequence ID" value="GMA18545.1"/>
    <property type="molecule type" value="Genomic_DNA"/>
</dbReference>
<keyword evidence="4" id="KW-0418">Kinase</keyword>
<dbReference type="EC" id="2.7.13.3" evidence="2"/>
<dbReference type="Gene3D" id="3.30.565.10">
    <property type="entry name" value="Histidine kinase-like ATPase, C-terminal domain"/>
    <property type="match status" value="1"/>
</dbReference>
<dbReference type="PRINTS" id="PR00344">
    <property type="entry name" value="BCTRLSENSOR"/>
</dbReference>
<dbReference type="SMART" id="SM00387">
    <property type="entry name" value="HATPase_c"/>
    <property type="match status" value="1"/>
</dbReference>
<reference evidence="8" key="1">
    <citation type="journal article" date="2019" name="Int. J. Syst. Evol. Microbiol.">
        <title>The Global Catalogue of Microorganisms (GCM) 10K type strain sequencing project: providing services to taxonomists for standard genome sequencing and annotation.</title>
        <authorList>
            <consortium name="The Broad Institute Genomics Platform"/>
            <consortium name="The Broad Institute Genome Sequencing Center for Infectious Disease"/>
            <person name="Wu L."/>
            <person name="Ma J."/>
        </authorList>
    </citation>
    <scope>NUCLEOTIDE SEQUENCE [LARGE SCALE GENOMIC DNA]</scope>
    <source>
        <strain evidence="8">NBRC 105830</strain>
    </source>
</reference>
<dbReference type="PROSITE" id="PS50109">
    <property type="entry name" value="HIS_KIN"/>
    <property type="match status" value="1"/>
</dbReference>
<keyword evidence="8" id="KW-1185">Reference proteome</keyword>
<evidence type="ECO:0000313" key="7">
    <source>
        <dbReference type="EMBL" id="GMA18545.1"/>
    </source>
</evidence>
<comment type="caution">
    <text evidence="7">The sequence shown here is derived from an EMBL/GenBank/DDBJ whole genome shotgun (WGS) entry which is preliminary data.</text>
</comment>
<comment type="catalytic activity">
    <reaction evidence="1">
        <text>ATP + protein L-histidine = ADP + protein N-phospho-L-histidine.</text>
        <dbReference type="EC" id="2.7.13.3"/>
    </reaction>
</comment>
<keyword evidence="3" id="KW-0597">Phosphoprotein</keyword>
<evidence type="ECO:0000313" key="8">
    <source>
        <dbReference type="Proteomes" id="UP001157109"/>
    </source>
</evidence>
<gene>
    <name evidence="7" type="ORF">GCM10025862_05660</name>
</gene>
<evidence type="ECO:0000256" key="3">
    <source>
        <dbReference type="ARBA" id="ARBA00022553"/>
    </source>
</evidence>
<dbReference type="PANTHER" id="PTHR43547">
    <property type="entry name" value="TWO-COMPONENT HISTIDINE KINASE"/>
    <property type="match status" value="1"/>
</dbReference>
<evidence type="ECO:0000256" key="5">
    <source>
        <dbReference type="ARBA" id="ARBA00023012"/>
    </source>
</evidence>
<evidence type="ECO:0000256" key="4">
    <source>
        <dbReference type="ARBA" id="ARBA00022777"/>
    </source>
</evidence>
<organism evidence="7 8">
    <name type="scientific">Arsenicicoccus piscis</name>
    <dbReference type="NCBI Taxonomy" id="673954"/>
    <lineage>
        <taxon>Bacteria</taxon>
        <taxon>Bacillati</taxon>
        <taxon>Actinomycetota</taxon>
        <taxon>Actinomycetes</taxon>
        <taxon>Micrococcales</taxon>
        <taxon>Intrasporangiaceae</taxon>
        <taxon>Arsenicicoccus</taxon>
    </lineage>
</organism>
<dbReference type="InterPro" id="IPR005467">
    <property type="entry name" value="His_kinase_dom"/>
</dbReference>
<keyword evidence="4" id="KW-0808">Transferase</keyword>
<dbReference type="InterPro" id="IPR003594">
    <property type="entry name" value="HATPase_dom"/>
</dbReference>
<name>A0ABQ6HKA4_9MICO</name>
<dbReference type="InterPro" id="IPR036890">
    <property type="entry name" value="HATPase_C_sf"/>
</dbReference>
<dbReference type="Pfam" id="PF02518">
    <property type="entry name" value="HATPase_c"/>
    <property type="match status" value="1"/>
</dbReference>
<dbReference type="SUPFAM" id="SSF55874">
    <property type="entry name" value="ATPase domain of HSP90 chaperone/DNA topoisomerase II/histidine kinase"/>
    <property type="match status" value="1"/>
</dbReference>
<evidence type="ECO:0000256" key="1">
    <source>
        <dbReference type="ARBA" id="ARBA00000085"/>
    </source>
</evidence>
<dbReference type="Proteomes" id="UP001157109">
    <property type="component" value="Unassembled WGS sequence"/>
</dbReference>
<dbReference type="CDD" id="cd00075">
    <property type="entry name" value="HATPase"/>
    <property type="match status" value="1"/>
</dbReference>
<feature type="domain" description="Histidine kinase" evidence="6">
    <location>
        <begin position="1"/>
        <end position="140"/>
    </location>
</feature>